<evidence type="ECO:0000313" key="5">
    <source>
        <dbReference type="Proteomes" id="UP000534306"/>
    </source>
</evidence>
<name>A0A7Y4L6D0_9ACTN</name>
<dbReference type="InterPro" id="IPR007349">
    <property type="entry name" value="DUF418"/>
</dbReference>
<feature type="transmembrane region" description="Helical" evidence="1">
    <location>
        <begin position="106"/>
        <end position="121"/>
    </location>
</feature>
<dbReference type="PANTHER" id="PTHR30590">
    <property type="entry name" value="INNER MEMBRANE PROTEIN"/>
    <property type="match status" value="1"/>
</dbReference>
<organism evidence="4 5">
    <name type="scientific">Kribbella sandramycini</name>
    <dbReference type="NCBI Taxonomy" id="60450"/>
    <lineage>
        <taxon>Bacteria</taxon>
        <taxon>Bacillati</taxon>
        <taxon>Actinomycetota</taxon>
        <taxon>Actinomycetes</taxon>
        <taxon>Propionibacteriales</taxon>
        <taxon>Kribbellaceae</taxon>
        <taxon>Kribbella</taxon>
    </lineage>
</organism>
<dbReference type="Pfam" id="PF04235">
    <property type="entry name" value="DUF418"/>
    <property type="match status" value="1"/>
</dbReference>
<feature type="transmembrane region" description="Helical" evidence="1">
    <location>
        <begin position="21"/>
        <end position="39"/>
    </location>
</feature>
<sequence>MTIKQLSGPVRLTDRAPGPDVARGAVLALIALAHAPAYLSGRPLAIGGYPADGSGADQAVVFAETATVVGRGYPMFAALLGYGLVQLWSRRTDAPGQTRRLIRRRGLWLIVFGFVHAALLWGGDILGAYGVLALLLGAGLITARARWTRALAITSILIVASGGASMALAATAGGTSPLPSTGESNALAAVALRLTEWLPSLILQPLGMLAAVLAGAWAARRRLLDDPERQVRVLRRIAIIGLPVAVLGGLPWAAAVAGYWTNLSEGQIAAAGALHAVSGYGGVGYAALITLAVIGKGDNRLAVALRACGRRSLTSYLLQSVLLVVLLAPYALGLGERVGAATVALLGIAAWLTTVVVAVLLERAGRRGPAESLLRRLTYRRVTSAGGAEQPSGSGA</sequence>
<keyword evidence="1" id="KW-0812">Transmembrane</keyword>
<gene>
    <name evidence="3" type="ORF">HNR71_006010</name>
    <name evidence="4" type="ORF">HPO96_33805</name>
</gene>
<keyword evidence="1" id="KW-1133">Transmembrane helix</keyword>
<feature type="transmembrane region" description="Helical" evidence="1">
    <location>
        <begin position="201"/>
        <end position="219"/>
    </location>
</feature>
<evidence type="ECO:0000313" key="6">
    <source>
        <dbReference type="Proteomes" id="UP000553957"/>
    </source>
</evidence>
<dbReference type="PANTHER" id="PTHR30590:SF2">
    <property type="entry name" value="INNER MEMBRANE PROTEIN"/>
    <property type="match status" value="1"/>
</dbReference>
<accession>A0A7Y4L6D0</accession>
<feature type="transmembrane region" description="Helical" evidence="1">
    <location>
        <begin position="338"/>
        <end position="361"/>
    </location>
</feature>
<dbReference type="Proteomes" id="UP000553957">
    <property type="component" value="Unassembled WGS sequence"/>
</dbReference>
<reference evidence="4 5" key="1">
    <citation type="submission" date="2020-05" db="EMBL/GenBank/DDBJ databases">
        <title>Genome sequence of Kribbella sandramycini ATCC 39419.</title>
        <authorList>
            <person name="Maclea K.S."/>
            <person name="Fair J.L."/>
        </authorList>
    </citation>
    <scope>NUCLEOTIDE SEQUENCE [LARGE SCALE GENOMIC DNA]</scope>
    <source>
        <strain evidence="4 5">ATCC 39419</strain>
    </source>
</reference>
<dbReference type="InterPro" id="IPR052529">
    <property type="entry name" value="Bact_Transport_Assoc"/>
</dbReference>
<feature type="transmembrane region" description="Helical" evidence="1">
    <location>
        <begin position="59"/>
        <end position="85"/>
    </location>
</feature>
<proteinExistence type="predicted"/>
<dbReference type="EMBL" id="JABJRC010000011">
    <property type="protein sequence ID" value="NOL45235.1"/>
    <property type="molecule type" value="Genomic_DNA"/>
</dbReference>
<evidence type="ECO:0000313" key="3">
    <source>
        <dbReference type="EMBL" id="MBB6570373.1"/>
    </source>
</evidence>
<feature type="transmembrane region" description="Helical" evidence="1">
    <location>
        <begin position="239"/>
        <end position="260"/>
    </location>
</feature>
<feature type="domain" description="DUF418" evidence="2">
    <location>
        <begin position="218"/>
        <end position="380"/>
    </location>
</feature>
<protein>
    <submittedName>
        <fullName evidence="4">DUF418 domain-containing protein</fullName>
    </submittedName>
    <submittedName>
        <fullName evidence="3">Putative membrane protein YeiB</fullName>
    </submittedName>
</protein>
<reference evidence="3 6" key="2">
    <citation type="submission" date="2020-08" db="EMBL/GenBank/DDBJ databases">
        <title>Sequencing the genomes of 1000 actinobacteria strains.</title>
        <authorList>
            <person name="Klenk H.-P."/>
        </authorList>
    </citation>
    <scope>NUCLEOTIDE SEQUENCE [LARGE SCALE GENOMIC DNA]</scope>
    <source>
        <strain evidence="3 6">DSM 15626</strain>
    </source>
</reference>
<feature type="transmembrane region" description="Helical" evidence="1">
    <location>
        <begin position="127"/>
        <end position="143"/>
    </location>
</feature>
<evidence type="ECO:0000256" key="1">
    <source>
        <dbReference type="SAM" id="Phobius"/>
    </source>
</evidence>
<evidence type="ECO:0000259" key="2">
    <source>
        <dbReference type="Pfam" id="PF04235"/>
    </source>
</evidence>
<dbReference type="Proteomes" id="UP000534306">
    <property type="component" value="Unassembled WGS sequence"/>
</dbReference>
<dbReference type="AlphaFoldDB" id="A0A7Y4L6D0"/>
<evidence type="ECO:0000313" key="4">
    <source>
        <dbReference type="EMBL" id="NOL45235.1"/>
    </source>
</evidence>
<feature type="transmembrane region" description="Helical" evidence="1">
    <location>
        <begin position="315"/>
        <end position="332"/>
    </location>
</feature>
<keyword evidence="5" id="KW-1185">Reference proteome</keyword>
<feature type="transmembrane region" description="Helical" evidence="1">
    <location>
        <begin position="272"/>
        <end position="294"/>
    </location>
</feature>
<comment type="caution">
    <text evidence="4">The sequence shown here is derived from an EMBL/GenBank/DDBJ whole genome shotgun (WGS) entry which is preliminary data.</text>
</comment>
<feature type="transmembrane region" description="Helical" evidence="1">
    <location>
        <begin position="150"/>
        <end position="170"/>
    </location>
</feature>
<keyword evidence="1" id="KW-0472">Membrane</keyword>
<dbReference type="RefSeq" id="WP_171678490.1">
    <property type="nucleotide sequence ID" value="NZ_BAAAGT010000017.1"/>
</dbReference>
<dbReference type="EMBL" id="JACHKF010000001">
    <property type="protein sequence ID" value="MBB6570373.1"/>
    <property type="molecule type" value="Genomic_DNA"/>
</dbReference>